<dbReference type="InterPro" id="IPR001989">
    <property type="entry name" value="Radical_activat_CS"/>
</dbReference>
<dbReference type="PIRSF" id="PIRSF000371">
    <property type="entry name" value="PFL_act_enz"/>
    <property type="match status" value="1"/>
</dbReference>
<dbReference type="InterPro" id="IPR012839">
    <property type="entry name" value="Organic_radical_activase"/>
</dbReference>
<dbReference type="eggNOG" id="COG1180">
    <property type="taxonomic scope" value="Bacteria"/>
</dbReference>
<protein>
    <submittedName>
        <fullName evidence="12">Glycyl-radical enzyme activating family protein</fullName>
        <ecNumber evidence="12">1.97.1.-</ecNumber>
    </submittedName>
</protein>
<dbReference type="InterPro" id="IPR013785">
    <property type="entry name" value="Aldolase_TIM"/>
</dbReference>
<dbReference type="RefSeq" id="WP_003415639.1">
    <property type="nucleotide sequence ID" value="NZ_ACOM01000005.1"/>
</dbReference>
<keyword evidence="8" id="KW-0411">Iron-sulfur</keyword>
<dbReference type="GO" id="GO:0016491">
    <property type="term" value="F:oxidoreductase activity"/>
    <property type="evidence" value="ECO:0007669"/>
    <property type="project" value="UniProtKB-KW"/>
</dbReference>
<dbReference type="InterPro" id="IPR040074">
    <property type="entry name" value="BssD/PflA/YjjW"/>
</dbReference>
<feature type="domain" description="4Fe-4S ferredoxin-type" evidence="10">
    <location>
        <begin position="54"/>
        <end position="81"/>
    </location>
</feature>
<dbReference type="EMBL" id="ACOM01000005">
    <property type="protein sequence ID" value="EEP55052.1"/>
    <property type="molecule type" value="Genomic_DNA"/>
</dbReference>
<dbReference type="NCBIfam" id="TIGR02494">
    <property type="entry name" value="PFLE_PFLC"/>
    <property type="match status" value="1"/>
</dbReference>
<dbReference type="SUPFAM" id="SSF54862">
    <property type="entry name" value="4Fe-4S ferredoxins"/>
    <property type="match status" value="1"/>
</dbReference>
<sequence length="310" mass="35118">MLKNQINYEKKGNVFNMQRFSINDGPGLRTIVFLKGCPLSCIWCSNPESQNKNSQVMFNIKNCTACGNCKEICSVHAIDIDSKYRIDRSKCINCGKCIEECYSEALVMCGKEMTVYDVIKELKKEDVIFRCSKGGVTLSGGEPLMQPEFSIELLKACKSLGWHTTMETTGYADESVIEDVMPWVDLLLMDFKTIDESMHFKYTGVSNKIILENAKKIVNLVPEVIARVPVIPEFNADESSINAIAKYVKELERIKEVHLLPYHRFGVNKYACIGRKYAIDHKVKSPDNDTMVKFKNIVESYGLKCNIGDN</sequence>
<dbReference type="Pfam" id="PF12838">
    <property type="entry name" value="Fer4_7"/>
    <property type="match status" value="1"/>
</dbReference>
<dbReference type="Gene3D" id="3.30.70.20">
    <property type="match status" value="1"/>
</dbReference>
<comment type="similarity">
    <text evidence="2">Belongs to the organic radical-activating enzymes family.</text>
</comment>
<keyword evidence="13" id="KW-1185">Reference proteome</keyword>
<evidence type="ECO:0000256" key="9">
    <source>
        <dbReference type="ARBA" id="ARBA00047365"/>
    </source>
</evidence>
<evidence type="ECO:0000256" key="8">
    <source>
        <dbReference type="ARBA" id="ARBA00023014"/>
    </source>
</evidence>
<dbReference type="SFLD" id="SFLDG01118">
    <property type="entry name" value="activating_enzymes__group_2"/>
    <property type="match status" value="1"/>
</dbReference>
<evidence type="ECO:0000256" key="5">
    <source>
        <dbReference type="ARBA" id="ARBA00022723"/>
    </source>
</evidence>
<dbReference type="PROSITE" id="PS51918">
    <property type="entry name" value="RADICAL_SAM"/>
    <property type="match status" value="1"/>
</dbReference>
<dbReference type="EC" id="1.97.1.-" evidence="12"/>
<proteinExistence type="inferred from homology"/>
<dbReference type="SUPFAM" id="SSF102114">
    <property type="entry name" value="Radical SAM enzymes"/>
    <property type="match status" value="1"/>
</dbReference>
<evidence type="ECO:0000256" key="1">
    <source>
        <dbReference type="ARBA" id="ARBA00001966"/>
    </source>
</evidence>
<evidence type="ECO:0000256" key="3">
    <source>
        <dbReference type="ARBA" id="ARBA00022485"/>
    </source>
</evidence>
<evidence type="ECO:0000259" key="10">
    <source>
        <dbReference type="PROSITE" id="PS51379"/>
    </source>
</evidence>
<dbReference type="InterPro" id="IPR007197">
    <property type="entry name" value="rSAM"/>
</dbReference>
<feature type="domain" description="Radical SAM core" evidence="11">
    <location>
        <begin position="23"/>
        <end position="304"/>
    </location>
</feature>
<dbReference type="PROSITE" id="PS01087">
    <property type="entry name" value="RADICAL_ACTIVATING"/>
    <property type="match status" value="1"/>
</dbReference>
<evidence type="ECO:0000256" key="4">
    <source>
        <dbReference type="ARBA" id="ARBA00022691"/>
    </source>
</evidence>
<evidence type="ECO:0000259" key="11">
    <source>
        <dbReference type="PROSITE" id="PS51918"/>
    </source>
</evidence>
<dbReference type="PANTHER" id="PTHR30352:SF4">
    <property type="entry name" value="PYRUVATE FORMATE-LYASE 2-ACTIVATING ENZYME"/>
    <property type="match status" value="1"/>
</dbReference>
<dbReference type="SFLD" id="SFLDG01066">
    <property type="entry name" value="organic_radical-activating_enz"/>
    <property type="match status" value="1"/>
</dbReference>
<dbReference type="PROSITE" id="PS51379">
    <property type="entry name" value="4FE4S_FER_2"/>
    <property type="match status" value="2"/>
</dbReference>
<evidence type="ECO:0000313" key="13">
    <source>
        <dbReference type="Proteomes" id="UP000003081"/>
    </source>
</evidence>
<accession>C4IGE2</accession>
<dbReference type="AlphaFoldDB" id="C4IGE2"/>
<dbReference type="InterPro" id="IPR034457">
    <property type="entry name" value="Organic_radical-activating"/>
</dbReference>
<dbReference type="InterPro" id="IPR017896">
    <property type="entry name" value="4Fe4S_Fe-S-bd"/>
</dbReference>
<evidence type="ECO:0000256" key="7">
    <source>
        <dbReference type="ARBA" id="ARBA00023004"/>
    </source>
</evidence>
<evidence type="ECO:0000256" key="2">
    <source>
        <dbReference type="ARBA" id="ARBA00009777"/>
    </source>
</evidence>
<keyword evidence="7" id="KW-0408">Iron</keyword>
<keyword evidence="5" id="KW-0479">Metal-binding</keyword>
<dbReference type="Pfam" id="PF04055">
    <property type="entry name" value="Radical_SAM"/>
    <property type="match status" value="1"/>
</dbReference>
<dbReference type="GO" id="GO:0046872">
    <property type="term" value="F:metal ion binding"/>
    <property type="evidence" value="ECO:0007669"/>
    <property type="project" value="UniProtKB-KW"/>
</dbReference>
<comment type="cofactor">
    <cofactor evidence="1">
        <name>[4Fe-4S] cluster</name>
        <dbReference type="ChEBI" id="CHEBI:49883"/>
    </cofactor>
</comment>
<organism evidence="12 13">
    <name type="scientific">Clostridium butyricum E4 str. BoNT E BL5262</name>
    <dbReference type="NCBI Taxonomy" id="632245"/>
    <lineage>
        <taxon>Bacteria</taxon>
        <taxon>Bacillati</taxon>
        <taxon>Bacillota</taxon>
        <taxon>Clostridia</taxon>
        <taxon>Eubacteriales</taxon>
        <taxon>Clostridiaceae</taxon>
        <taxon>Clostridium</taxon>
    </lineage>
</organism>
<feature type="domain" description="4Fe-4S ferredoxin-type" evidence="10">
    <location>
        <begin position="82"/>
        <end position="111"/>
    </location>
</feature>
<keyword evidence="4" id="KW-0949">S-adenosyl-L-methionine</keyword>
<comment type="caution">
    <text evidence="12">The sequence shown here is derived from an EMBL/GenBank/DDBJ whole genome shotgun (WGS) entry which is preliminary data.</text>
</comment>
<keyword evidence="3" id="KW-0004">4Fe-4S</keyword>
<name>C4IGE2_CLOBU</name>
<dbReference type="Proteomes" id="UP000003081">
    <property type="component" value="Unassembled WGS sequence"/>
</dbReference>
<evidence type="ECO:0000313" key="12">
    <source>
        <dbReference type="EMBL" id="EEP55052.1"/>
    </source>
</evidence>
<reference evidence="12 13" key="1">
    <citation type="submission" date="2009-08" db="EMBL/GenBank/DDBJ databases">
        <authorList>
            <person name="Shrivastava S."/>
            <person name="Brinkac L.B."/>
            <person name="Brown J.L."/>
            <person name="Bruce D.B."/>
            <person name="Detter C."/>
            <person name="Green L.D."/>
            <person name="Munk C.A."/>
            <person name="Rogers Y.C."/>
            <person name="Tapia R."/>
            <person name="Sims D.R."/>
            <person name="Smith L.A."/>
            <person name="Smith T.J."/>
            <person name="Sutton G."/>
            <person name="Brettin T."/>
        </authorList>
    </citation>
    <scope>NUCLEOTIDE SEQUENCE [LARGE SCALE GENOMIC DNA]</scope>
    <source>
        <strain evidence="13">E4 str. BoNT E BL5262</strain>
    </source>
</reference>
<dbReference type="GO" id="GO:0051539">
    <property type="term" value="F:4 iron, 4 sulfur cluster binding"/>
    <property type="evidence" value="ECO:0007669"/>
    <property type="project" value="UniProtKB-KW"/>
</dbReference>
<keyword evidence="6 12" id="KW-0560">Oxidoreductase</keyword>
<gene>
    <name evidence="12" type="ORF">CLP_1847</name>
</gene>
<dbReference type="PANTHER" id="PTHR30352">
    <property type="entry name" value="PYRUVATE FORMATE-LYASE-ACTIVATING ENZYME"/>
    <property type="match status" value="1"/>
</dbReference>
<evidence type="ECO:0000256" key="6">
    <source>
        <dbReference type="ARBA" id="ARBA00023002"/>
    </source>
</evidence>
<dbReference type="Gene3D" id="3.20.20.70">
    <property type="entry name" value="Aldolase class I"/>
    <property type="match status" value="1"/>
</dbReference>
<comment type="catalytic activity">
    <reaction evidence="9">
        <text>glycyl-[protein] + reduced [flavodoxin] + S-adenosyl-L-methionine = glycin-2-yl radical-[protein] + semiquinone [flavodoxin] + 5'-deoxyadenosine + L-methionine + H(+)</text>
        <dbReference type="Rhea" id="RHEA:61976"/>
        <dbReference type="Rhea" id="RHEA-COMP:10622"/>
        <dbReference type="Rhea" id="RHEA-COMP:14480"/>
        <dbReference type="Rhea" id="RHEA-COMP:15993"/>
        <dbReference type="Rhea" id="RHEA-COMP:15994"/>
        <dbReference type="ChEBI" id="CHEBI:15378"/>
        <dbReference type="ChEBI" id="CHEBI:17319"/>
        <dbReference type="ChEBI" id="CHEBI:29947"/>
        <dbReference type="ChEBI" id="CHEBI:32722"/>
        <dbReference type="ChEBI" id="CHEBI:57618"/>
        <dbReference type="ChEBI" id="CHEBI:57844"/>
        <dbReference type="ChEBI" id="CHEBI:59789"/>
        <dbReference type="ChEBI" id="CHEBI:140311"/>
    </reaction>
</comment>
<dbReference type="SFLD" id="SFLDS00029">
    <property type="entry name" value="Radical_SAM"/>
    <property type="match status" value="1"/>
</dbReference>
<dbReference type="InterPro" id="IPR058240">
    <property type="entry name" value="rSAM_sf"/>
</dbReference>
<dbReference type="HOGENOM" id="CLU_058969_0_0_9"/>